<dbReference type="Proteomes" id="UP001162162">
    <property type="component" value="Unassembled WGS sequence"/>
</dbReference>
<evidence type="ECO:0000313" key="4">
    <source>
        <dbReference type="Proteomes" id="UP001162162"/>
    </source>
</evidence>
<dbReference type="InterPro" id="IPR029526">
    <property type="entry name" value="PGBD"/>
</dbReference>
<evidence type="ECO:0000259" key="2">
    <source>
        <dbReference type="Pfam" id="PF13843"/>
    </source>
</evidence>
<evidence type="ECO:0000256" key="1">
    <source>
        <dbReference type="SAM" id="MobiDB-lite"/>
    </source>
</evidence>
<dbReference type="EMBL" id="JAPWTK010000986">
    <property type="protein sequence ID" value="KAJ8934768.1"/>
    <property type="molecule type" value="Genomic_DNA"/>
</dbReference>
<reference evidence="3" key="1">
    <citation type="journal article" date="2023" name="Insect Mol. Biol.">
        <title>Genome sequencing provides insights into the evolution of gene families encoding plant cell wall-degrading enzymes in longhorned beetles.</title>
        <authorList>
            <person name="Shin N.R."/>
            <person name="Okamura Y."/>
            <person name="Kirsch R."/>
            <person name="Pauchet Y."/>
        </authorList>
    </citation>
    <scope>NUCLEOTIDE SEQUENCE</scope>
    <source>
        <strain evidence="3">AMC_N1</strain>
    </source>
</reference>
<name>A0AAV8X743_9CUCU</name>
<protein>
    <recommendedName>
        <fullName evidence="2">PiggyBac transposable element-derived protein domain-containing protein</fullName>
    </recommendedName>
</protein>
<dbReference type="Pfam" id="PF13843">
    <property type="entry name" value="DDE_Tnp_1_7"/>
    <property type="match status" value="1"/>
</dbReference>
<sequence>MPLPPKIGAYYTTAELEEILTQSDSEDDFIAGDVSDDSGDEIEAQVLEQLLTSPRDGSEVEEDAEEEPEKINENVSWAQVNIVPHIFPFDSITGYILDFIIYTGATTETAQSNFGKSGDVVVTPLDPYLDEGHTLFIDNWYSSPDLFLWLYDRCTNACGTVRKTRKQMPKMEEKLKGGEFTFRTTRNRLIAIKWCDKREVFMLSTAHDNNVAATGKTDRTTNLQIMKPECIIEYNKRMGAVDKTDMLLSSVGKYTENN</sequence>
<accession>A0AAV8X743</accession>
<evidence type="ECO:0000313" key="3">
    <source>
        <dbReference type="EMBL" id="KAJ8934768.1"/>
    </source>
</evidence>
<gene>
    <name evidence="3" type="ORF">NQ318_010424</name>
</gene>
<dbReference type="PANTHER" id="PTHR46599:SF3">
    <property type="entry name" value="PIGGYBAC TRANSPOSABLE ELEMENT-DERIVED PROTEIN 4"/>
    <property type="match status" value="1"/>
</dbReference>
<dbReference type="PANTHER" id="PTHR46599">
    <property type="entry name" value="PIGGYBAC TRANSPOSABLE ELEMENT-DERIVED PROTEIN 4"/>
    <property type="match status" value="1"/>
</dbReference>
<keyword evidence="4" id="KW-1185">Reference proteome</keyword>
<comment type="caution">
    <text evidence="3">The sequence shown here is derived from an EMBL/GenBank/DDBJ whole genome shotgun (WGS) entry which is preliminary data.</text>
</comment>
<feature type="compositionally biased region" description="Acidic residues" evidence="1">
    <location>
        <begin position="59"/>
        <end position="68"/>
    </location>
</feature>
<feature type="domain" description="PiggyBac transposable element-derived protein" evidence="2">
    <location>
        <begin position="89"/>
        <end position="251"/>
    </location>
</feature>
<proteinExistence type="predicted"/>
<dbReference type="AlphaFoldDB" id="A0AAV8X743"/>
<feature type="region of interest" description="Disordered" evidence="1">
    <location>
        <begin position="50"/>
        <end position="71"/>
    </location>
</feature>
<organism evidence="3 4">
    <name type="scientific">Aromia moschata</name>
    <dbReference type="NCBI Taxonomy" id="1265417"/>
    <lineage>
        <taxon>Eukaryota</taxon>
        <taxon>Metazoa</taxon>
        <taxon>Ecdysozoa</taxon>
        <taxon>Arthropoda</taxon>
        <taxon>Hexapoda</taxon>
        <taxon>Insecta</taxon>
        <taxon>Pterygota</taxon>
        <taxon>Neoptera</taxon>
        <taxon>Endopterygota</taxon>
        <taxon>Coleoptera</taxon>
        <taxon>Polyphaga</taxon>
        <taxon>Cucujiformia</taxon>
        <taxon>Chrysomeloidea</taxon>
        <taxon>Cerambycidae</taxon>
        <taxon>Cerambycinae</taxon>
        <taxon>Callichromatini</taxon>
        <taxon>Aromia</taxon>
    </lineage>
</organism>